<gene>
    <name evidence="3" type="ORF">NWF35_05970</name>
</gene>
<name>A0ABT8IL26_9BACL</name>
<keyword evidence="3" id="KW-0456">Lyase</keyword>
<protein>
    <submittedName>
        <fullName evidence="3">GDP-mannose 4,6-dehydratase</fullName>
        <ecNumber evidence="3">4.2.1.47</ecNumber>
    </submittedName>
</protein>
<dbReference type="PROSITE" id="PS00061">
    <property type="entry name" value="ADH_SHORT"/>
    <property type="match status" value="1"/>
</dbReference>
<dbReference type="Pfam" id="PF16363">
    <property type="entry name" value="GDP_Man_Dehyd"/>
    <property type="match status" value="1"/>
</dbReference>
<evidence type="ECO:0000256" key="1">
    <source>
        <dbReference type="ARBA" id="ARBA00023027"/>
    </source>
</evidence>
<comment type="caution">
    <text evidence="3">The sequence shown here is derived from an EMBL/GenBank/DDBJ whole genome shotgun (WGS) entry which is preliminary data.</text>
</comment>
<dbReference type="RefSeq" id="WP_301238175.1">
    <property type="nucleotide sequence ID" value="NZ_JANRHH010000029.1"/>
</dbReference>
<feature type="domain" description="NAD(P)-binding" evidence="2">
    <location>
        <begin position="4"/>
        <end position="308"/>
    </location>
</feature>
<evidence type="ECO:0000313" key="3">
    <source>
        <dbReference type="EMBL" id="MDN4593456.1"/>
    </source>
</evidence>
<evidence type="ECO:0000313" key="4">
    <source>
        <dbReference type="Proteomes" id="UP001174196"/>
    </source>
</evidence>
<dbReference type="GO" id="GO:0008446">
    <property type="term" value="F:GDP-mannose 4,6-dehydratase activity"/>
    <property type="evidence" value="ECO:0007669"/>
    <property type="project" value="UniProtKB-EC"/>
</dbReference>
<dbReference type="EMBL" id="JANRHH010000029">
    <property type="protein sequence ID" value="MDN4593456.1"/>
    <property type="molecule type" value="Genomic_DNA"/>
</dbReference>
<dbReference type="PANTHER" id="PTHR43574">
    <property type="entry name" value="EPIMERASE-RELATED"/>
    <property type="match status" value="1"/>
</dbReference>
<dbReference type="SUPFAM" id="SSF51735">
    <property type="entry name" value="NAD(P)-binding Rossmann-fold domains"/>
    <property type="match status" value="1"/>
</dbReference>
<dbReference type="Gene3D" id="3.40.50.720">
    <property type="entry name" value="NAD(P)-binding Rossmann-like Domain"/>
    <property type="match status" value="1"/>
</dbReference>
<dbReference type="PRINTS" id="PR01713">
    <property type="entry name" value="NUCEPIMERASE"/>
</dbReference>
<reference evidence="3" key="1">
    <citation type="submission" date="2022-08" db="EMBL/GenBank/DDBJ databases">
        <title>Polycladomyces zharkentsis sp. nov., a novel thermophilic CMC and starch-degrading bacterium isolated from a geothermal spring in Kazakhstan.</title>
        <authorList>
            <person name="Mashzhan A."/>
            <person name="Kistaubaeva A."/>
            <person name="Javier-Lopez R."/>
            <person name="Birkeland N.-K."/>
        </authorList>
    </citation>
    <scope>NUCLEOTIDE SEQUENCE</scope>
    <source>
        <strain evidence="3">KSR 13</strain>
    </source>
</reference>
<keyword evidence="1" id="KW-0520">NAD</keyword>
<sequence length="319" mass="35876">MKVLVTGGAGFIGAALCARLLTRDETEAICAVDNLDDYYDPVIKRKRLAGLMTDPRFSWVHADIRDREAMQEVMERQVWDAVVHLAAIPGVRPSLENPALYADVDVTGTVTVLQEAARANIRRLVFASSSSVYGEQPLRPLKEEDVRETPESPYAAAKWAGEAFARTFQRLYGMAVTSLRFFTVYGPSQRPDMAIHRFASLLAAGEPLPVYQPDSCRDYTYIDDAVDGVIRSLTSPSETYRVYNIGSGRPIRLMEMVETLARTMGVEPRIHMLGAQTGDVSHTWADISRAKRELGYEPSVSFEEGIRRFVDWFRKEERM</sequence>
<proteinExistence type="predicted"/>
<dbReference type="InterPro" id="IPR020904">
    <property type="entry name" value="Sc_DH/Rdtase_CS"/>
</dbReference>
<dbReference type="Proteomes" id="UP001174196">
    <property type="component" value="Unassembled WGS sequence"/>
</dbReference>
<dbReference type="InterPro" id="IPR016040">
    <property type="entry name" value="NAD(P)-bd_dom"/>
</dbReference>
<dbReference type="EC" id="4.2.1.47" evidence="3"/>
<evidence type="ECO:0000259" key="2">
    <source>
        <dbReference type="Pfam" id="PF16363"/>
    </source>
</evidence>
<organism evidence="3 4">
    <name type="scientific">Polycladomyces subterraneus</name>
    <dbReference type="NCBI Taxonomy" id="1016997"/>
    <lineage>
        <taxon>Bacteria</taxon>
        <taxon>Bacillati</taxon>
        <taxon>Bacillota</taxon>
        <taxon>Bacilli</taxon>
        <taxon>Bacillales</taxon>
        <taxon>Thermoactinomycetaceae</taxon>
        <taxon>Polycladomyces</taxon>
    </lineage>
</organism>
<accession>A0ABT8IL26</accession>
<dbReference type="InterPro" id="IPR036291">
    <property type="entry name" value="NAD(P)-bd_dom_sf"/>
</dbReference>
<keyword evidence="4" id="KW-1185">Reference proteome</keyword>